<proteinExistence type="predicted"/>
<evidence type="ECO:0000313" key="1">
    <source>
        <dbReference type="EMBL" id="ODR07318.1"/>
    </source>
</evidence>
<keyword evidence="2" id="KW-1185">Reference proteome</keyword>
<name>A0A1E3T0G6_9MYCO</name>
<evidence type="ECO:0000313" key="2">
    <source>
        <dbReference type="Proteomes" id="UP000094224"/>
    </source>
</evidence>
<dbReference type="EMBL" id="MIHC01000013">
    <property type="protein sequence ID" value="ODR07318.1"/>
    <property type="molecule type" value="Genomic_DNA"/>
</dbReference>
<dbReference type="AlphaFoldDB" id="A0A1E3T0G6"/>
<organism evidence="1 2">
    <name type="scientific">Mycobacterium sherrisii</name>
    <dbReference type="NCBI Taxonomy" id="243061"/>
    <lineage>
        <taxon>Bacteria</taxon>
        <taxon>Bacillati</taxon>
        <taxon>Actinomycetota</taxon>
        <taxon>Actinomycetes</taxon>
        <taxon>Mycobacteriales</taxon>
        <taxon>Mycobacteriaceae</taxon>
        <taxon>Mycobacterium</taxon>
        <taxon>Mycobacterium simiae complex</taxon>
    </lineage>
</organism>
<sequence length="85" mass="9740">MVLPPEWTDSERWLARRLNRGQIRGYRVGRVWRMTEAQVADLIERFTNSAKLPQIDVPAEVPEPAPSISLALSARSRHRVIAGHR</sequence>
<reference evidence="2" key="1">
    <citation type="submission" date="2016-09" db="EMBL/GenBank/DDBJ databases">
        <authorList>
            <person name="Greninger A.L."/>
            <person name="Jerome K.R."/>
            <person name="Mcnair B."/>
            <person name="Wallis C."/>
            <person name="Fang F."/>
        </authorList>
    </citation>
    <scope>NUCLEOTIDE SEQUENCE [LARGE SCALE GENOMIC DNA]</scope>
    <source>
        <strain evidence="2">BC1_M4</strain>
    </source>
</reference>
<gene>
    <name evidence="1" type="ORF">BHQ21_09590</name>
</gene>
<dbReference type="Proteomes" id="UP000094224">
    <property type="component" value="Unassembled WGS sequence"/>
</dbReference>
<comment type="caution">
    <text evidence="1">The sequence shown here is derived from an EMBL/GenBank/DDBJ whole genome shotgun (WGS) entry which is preliminary data.</text>
</comment>
<protein>
    <submittedName>
        <fullName evidence="1">Uncharacterized protein</fullName>
    </submittedName>
</protein>
<accession>A0A1E3T0G6</accession>